<evidence type="ECO:0000313" key="1">
    <source>
        <dbReference type="EMBL" id="WOK94114.1"/>
    </source>
</evidence>
<dbReference type="PANTHER" id="PTHR47076">
    <property type="entry name" value="NHL DOMAIN PROTEIN"/>
    <property type="match status" value="1"/>
</dbReference>
<dbReference type="PANTHER" id="PTHR47076:SF1">
    <property type="entry name" value="NHL DOMAIN PROTEIN"/>
    <property type="match status" value="1"/>
</dbReference>
<protein>
    <submittedName>
        <fullName evidence="1">Uncharacterized protein</fullName>
    </submittedName>
</protein>
<gene>
    <name evidence="1" type="ORF">Cni_G02816</name>
</gene>
<keyword evidence="2" id="KW-1185">Reference proteome</keyword>
<organism evidence="1 2">
    <name type="scientific">Canna indica</name>
    <name type="common">Indian-shot</name>
    <dbReference type="NCBI Taxonomy" id="4628"/>
    <lineage>
        <taxon>Eukaryota</taxon>
        <taxon>Viridiplantae</taxon>
        <taxon>Streptophyta</taxon>
        <taxon>Embryophyta</taxon>
        <taxon>Tracheophyta</taxon>
        <taxon>Spermatophyta</taxon>
        <taxon>Magnoliopsida</taxon>
        <taxon>Liliopsida</taxon>
        <taxon>Zingiberales</taxon>
        <taxon>Cannaceae</taxon>
        <taxon>Canna</taxon>
    </lineage>
</organism>
<dbReference type="AlphaFoldDB" id="A0AAQ3JPY0"/>
<evidence type="ECO:0000313" key="2">
    <source>
        <dbReference type="Proteomes" id="UP001327560"/>
    </source>
</evidence>
<dbReference type="EMBL" id="CP136890">
    <property type="protein sequence ID" value="WOK94114.1"/>
    <property type="molecule type" value="Genomic_DNA"/>
</dbReference>
<name>A0AAQ3JPY0_9LILI</name>
<reference evidence="1 2" key="1">
    <citation type="submission" date="2023-10" db="EMBL/GenBank/DDBJ databases">
        <title>Chromosome-scale genome assembly provides insights into flower coloration mechanisms of Canna indica.</title>
        <authorList>
            <person name="Li C."/>
        </authorList>
    </citation>
    <scope>NUCLEOTIDE SEQUENCE [LARGE SCALE GENOMIC DNA]</scope>
    <source>
        <tissue evidence="1">Flower</tissue>
    </source>
</reference>
<accession>A0AAQ3JPY0</accession>
<sequence length="151" mass="16839">MAPNEIPLQPTDDPSAEADVIYTPRQRSRCCFCPRVPWPASRSSGSWQRIDESGEGGGDHRRWWSRVTAALMKVREFSELVAGPRWKTLIRRFGRKRHGSGGWRVGSTARFQYEPASYALNFDDGLGGSPEGGYTGYRNFSVQFVAPPASA</sequence>
<dbReference type="Proteomes" id="UP001327560">
    <property type="component" value="Chromosome 1"/>
</dbReference>
<proteinExistence type="predicted"/>